<dbReference type="AlphaFoldDB" id="A0A6L3ZF42"/>
<dbReference type="CDD" id="cd07025">
    <property type="entry name" value="Peptidase_S66"/>
    <property type="match status" value="1"/>
</dbReference>
<name>A0A6L3ZF42_9FLAO</name>
<dbReference type="InterPro" id="IPR040921">
    <property type="entry name" value="Peptidase_S66C"/>
</dbReference>
<evidence type="ECO:0000259" key="8">
    <source>
        <dbReference type="Pfam" id="PF17676"/>
    </source>
</evidence>
<evidence type="ECO:0000313" key="9">
    <source>
        <dbReference type="EMBL" id="KAB2815300.1"/>
    </source>
</evidence>
<dbReference type="Gene3D" id="3.50.30.60">
    <property type="entry name" value="LD-carboxypeptidase A C-terminal domain-like"/>
    <property type="match status" value="1"/>
</dbReference>
<dbReference type="PANTHER" id="PTHR30237">
    <property type="entry name" value="MURAMOYLTETRAPEPTIDE CARBOXYPEPTIDASE"/>
    <property type="match status" value="1"/>
</dbReference>
<evidence type="ECO:0000256" key="5">
    <source>
        <dbReference type="ARBA" id="ARBA00022825"/>
    </source>
</evidence>
<reference evidence="9 10" key="1">
    <citation type="submission" date="2019-10" db="EMBL/GenBank/DDBJ databases">
        <title>Genome sequence of Phaeocystidibacter marisrubri JCM30614 (type strain).</title>
        <authorList>
            <person name="Bowman J.P."/>
        </authorList>
    </citation>
    <scope>NUCLEOTIDE SEQUENCE [LARGE SCALE GENOMIC DNA]</scope>
    <source>
        <strain evidence="9 10">JCM 30614</strain>
    </source>
</reference>
<keyword evidence="2 9" id="KW-0121">Carboxypeptidase</keyword>
<dbReference type="GO" id="GO:0008236">
    <property type="term" value="F:serine-type peptidase activity"/>
    <property type="evidence" value="ECO:0007669"/>
    <property type="project" value="UniProtKB-KW"/>
</dbReference>
<feature type="active site" description="Charge relay system" evidence="6">
    <location>
        <position position="201"/>
    </location>
</feature>
<evidence type="ECO:0000256" key="3">
    <source>
        <dbReference type="ARBA" id="ARBA00022670"/>
    </source>
</evidence>
<proteinExistence type="inferred from homology"/>
<comment type="caution">
    <text evidence="9">The sequence shown here is derived from an EMBL/GenBank/DDBJ whole genome shotgun (WGS) entry which is preliminary data.</text>
</comment>
<keyword evidence="10" id="KW-1185">Reference proteome</keyword>
<comment type="similarity">
    <text evidence="1">Belongs to the peptidase S66 family.</text>
</comment>
<dbReference type="InterPro" id="IPR027461">
    <property type="entry name" value="Carboxypeptidase_A_C_sf"/>
</dbReference>
<keyword evidence="3" id="KW-0645">Protease</keyword>
<dbReference type="Proteomes" id="UP000484164">
    <property type="component" value="Unassembled WGS sequence"/>
</dbReference>
<dbReference type="PIRSF" id="PIRSF028757">
    <property type="entry name" value="LD-carboxypeptidase"/>
    <property type="match status" value="1"/>
</dbReference>
<dbReference type="InterPro" id="IPR027478">
    <property type="entry name" value="LdcA_N"/>
</dbReference>
<evidence type="ECO:0000259" key="7">
    <source>
        <dbReference type="Pfam" id="PF02016"/>
    </source>
</evidence>
<organism evidence="9 10">
    <name type="scientific">Phaeocystidibacter marisrubri</name>
    <dbReference type="NCBI Taxonomy" id="1577780"/>
    <lineage>
        <taxon>Bacteria</taxon>
        <taxon>Pseudomonadati</taxon>
        <taxon>Bacteroidota</taxon>
        <taxon>Flavobacteriia</taxon>
        <taxon>Flavobacteriales</taxon>
        <taxon>Phaeocystidibacteraceae</taxon>
        <taxon>Phaeocystidibacter</taxon>
    </lineage>
</organism>
<evidence type="ECO:0000256" key="2">
    <source>
        <dbReference type="ARBA" id="ARBA00022645"/>
    </source>
</evidence>
<feature type="active site" description="Charge relay system" evidence="6">
    <location>
        <position position="271"/>
    </location>
</feature>
<feature type="active site" description="Nucleophile" evidence="6">
    <location>
        <position position="109"/>
    </location>
</feature>
<dbReference type="InterPro" id="IPR003507">
    <property type="entry name" value="S66_fam"/>
</dbReference>
<evidence type="ECO:0000256" key="6">
    <source>
        <dbReference type="PIRSR" id="PIRSR028757-1"/>
    </source>
</evidence>
<keyword evidence="5" id="KW-0720">Serine protease</keyword>
<gene>
    <name evidence="9" type="ORF">F8C82_14505</name>
</gene>
<accession>A0A6L3ZF42</accession>
<feature type="domain" description="LD-carboxypeptidase C-terminal" evidence="8">
    <location>
        <begin position="170"/>
        <end position="286"/>
    </location>
</feature>
<dbReference type="RefSeq" id="WP_151694335.1">
    <property type="nucleotide sequence ID" value="NZ_BMGX01000001.1"/>
</dbReference>
<dbReference type="InterPro" id="IPR029062">
    <property type="entry name" value="Class_I_gatase-like"/>
</dbReference>
<sequence length="298" mass="32704">MIQPTPLRKNDTVVIVSTARKISSSELEPAIQWLHESGFQVELSPYLFEVENQFAGSDEIRRKSLQWALDHPTAKAIWCARGGYGTARILDDLDWTQFTIQPKWITGYSDITALHGLLQAKGYASIHSTMPINVATNTKEALDSLYLAWTGTPSTLEAEAHALNKIGSAKGVLVGGNLSVLYSTLGSPSQPPLGNCILFLEDLDEYLYHIDRMMLNLSRNGWWEKISAVVVGGMTDMNDNTIPFGSSAVETIARHIAPFKIPLGFNFSAGHIDDNEALILGTTYNLLVGKSGSILRPE</sequence>
<dbReference type="InterPro" id="IPR040449">
    <property type="entry name" value="Peptidase_S66_N"/>
</dbReference>
<dbReference type="EMBL" id="WBVQ01000003">
    <property type="protein sequence ID" value="KAB2815300.1"/>
    <property type="molecule type" value="Genomic_DNA"/>
</dbReference>
<feature type="domain" description="LD-carboxypeptidase N-terminal" evidence="7">
    <location>
        <begin position="13"/>
        <end position="127"/>
    </location>
</feature>
<keyword evidence="4" id="KW-0378">Hydrolase</keyword>
<evidence type="ECO:0000256" key="4">
    <source>
        <dbReference type="ARBA" id="ARBA00022801"/>
    </source>
</evidence>
<evidence type="ECO:0000313" key="10">
    <source>
        <dbReference type="Proteomes" id="UP000484164"/>
    </source>
</evidence>
<protein>
    <submittedName>
        <fullName evidence="9">LD-carboxypeptidase</fullName>
    </submittedName>
</protein>
<dbReference type="Gene3D" id="3.40.50.10740">
    <property type="entry name" value="Class I glutamine amidotransferase-like"/>
    <property type="match status" value="1"/>
</dbReference>
<evidence type="ECO:0000256" key="1">
    <source>
        <dbReference type="ARBA" id="ARBA00010233"/>
    </source>
</evidence>
<dbReference type="PANTHER" id="PTHR30237:SF2">
    <property type="entry name" value="MUREIN TETRAPEPTIDE CARBOXYPEPTIDASE"/>
    <property type="match status" value="1"/>
</dbReference>
<dbReference type="OrthoDB" id="9807329at2"/>
<dbReference type="SUPFAM" id="SSF52317">
    <property type="entry name" value="Class I glutamine amidotransferase-like"/>
    <property type="match status" value="1"/>
</dbReference>
<dbReference type="Pfam" id="PF17676">
    <property type="entry name" value="Peptidase_S66C"/>
    <property type="match status" value="1"/>
</dbReference>
<dbReference type="GO" id="GO:0004180">
    <property type="term" value="F:carboxypeptidase activity"/>
    <property type="evidence" value="ECO:0007669"/>
    <property type="project" value="UniProtKB-KW"/>
</dbReference>
<dbReference type="Pfam" id="PF02016">
    <property type="entry name" value="Peptidase_S66"/>
    <property type="match status" value="1"/>
</dbReference>
<dbReference type="GO" id="GO:0006508">
    <property type="term" value="P:proteolysis"/>
    <property type="evidence" value="ECO:0007669"/>
    <property type="project" value="UniProtKB-KW"/>
</dbReference>
<dbReference type="SUPFAM" id="SSF141986">
    <property type="entry name" value="LD-carboxypeptidase A C-terminal domain-like"/>
    <property type="match status" value="1"/>
</dbReference>